<dbReference type="GO" id="GO:0016788">
    <property type="term" value="F:hydrolase activity, acting on ester bonds"/>
    <property type="evidence" value="ECO:0007669"/>
    <property type="project" value="InterPro"/>
</dbReference>
<comment type="caution">
    <text evidence="3">The sequence shown here is derived from an EMBL/GenBank/DDBJ whole genome shotgun (WGS) entry which is preliminary data.</text>
</comment>
<dbReference type="AlphaFoldDB" id="A0A0F9S1G4"/>
<dbReference type="InterPro" id="IPR044925">
    <property type="entry name" value="His-Me_finger_sf"/>
</dbReference>
<name>A0A0F9S1G4_9ZZZZ</name>
<feature type="domain" description="NUMOD4" evidence="1">
    <location>
        <begin position="15"/>
        <end position="61"/>
    </location>
</feature>
<dbReference type="Pfam" id="PF07463">
    <property type="entry name" value="NUMOD4"/>
    <property type="match status" value="1"/>
</dbReference>
<dbReference type="SUPFAM" id="SSF54060">
    <property type="entry name" value="His-Me finger endonucleases"/>
    <property type="match status" value="1"/>
</dbReference>
<dbReference type="InterPro" id="IPR010902">
    <property type="entry name" value="NUMOD4"/>
</dbReference>
<dbReference type="InterPro" id="IPR003615">
    <property type="entry name" value="HNH_nuc"/>
</dbReference>
<feature type="domain" description="HNH nuclease" evidence="2">
    <location>
        <begin position="69"/>
        <end position="112"/>
    </location>
</feature>
<gene>
    <name evidence="3" type="ORF">LCGC14_0575850</name>
</gene>
<protein>
    <submittedName>
        <fullName evidence="3">Uncharacterized protein</fullName>
    </submittedName>
</protein>
<dbReference type="EMBL" id="LAZR01000858">
    <property type="protein sequence ID" value="KKN56107.1"/>
    <property type="molecule type" value="Genomic_DNA"/>
</dbReference>
<evidence type="ECO:0000313" key="3">
    <source>
        <dbReference type="EMBL" id="KKN56107.1"/>
    </source>
</evidence>
<evidence type="ECO:0000259" key="1">
    <source>
        <dbReference type="Pfam" id="PF07463"/>
    </source>
</evidence>
<accession>A0A0F9S1G4</accession>
<dbReference type="Gene3D" id="3.90.75.20">
    <property type="match status" value="1"/>
</dbReference>
<organism evidence="3">
    <name type="scientific">marine sediment metagenome</name>
    <dbReference type="NCBI Taxonomy" id="412755"/>
    <lineage>
        <taxon>unclassified sequences</taxon>
        <taxon>metagenomes</taxon>
        <taxon>ecological metagenomes</taxon>
    </lineage>
</organism>
<dbReference type="Pfam" id="PF13392">
    <property type="entry name" value="HNH_3"/>
    <property type="match status" value="1"/>
</dbReference>
<reference evidence="3" key="1">
    <citation type="journal article" date="2015" name="Nature">
        <title>Complex archaea that bridge the gap between prokaryotes and eukaryotes.</title>
        <authorList>
            <person name="Spang A."/>
            <person name="Saw J.H."/>
            <person name="Jorgensen S.L."/>
            <person name="Zaremba-Niedzwiedzka K."/>
            <person name="Martijn J."/>
            <person name="Lind A.E."/>
            <person name="van Eijk R."/>
            <person name="Schleper C."/>
            <person name="Guy L."/>
            <person name="Ettema T.J."/>
        </authorList>
    </citation>
    <scope>NUCLEOTIDE SEQUENCE</scope>
</reference>
<proteinExistence type="predicted"/>
<evidence type="ECO:0000259" key="2">
    <source>
        <dbReference type="Pfam" id="PF13392"/>
    </source>
</evidence>
<sequence>MTFMQTSWSKLSGEEKWRWIPGYEDRYSVSDFGHVRSYVQDPNGRLLVQRTAKGGYRTVRLGGTKYWLVHRLILWAFDRPPEPKEQCRHLDGRSDNNRYSNLCWGSALENSRDKRVHGTQLRGEEMFTAKLTEVQVLEIRTRVKAGNGTITHAALAEEYGVFAGTISAVVRGEAWQHVGGPDCSDVPKCFAETAVCSFDTAREILGWYIKGKTQKQLAKRYKISAATVSYIINRNGAYADLEGPTVERHHRKGGTKNITHEEAVAIREAFAADRCNSSPALGKQYDVSAVTINKIVNAKGAYSYFETAVKRPLTISIEEAQQIHDQYHRDYPNLMDLVEQHDTSFYTLKDIVGRQGEYTELRPHEGPRRTSRLIEREQAEQIRQAYKEDPDVTLADLAHQHHSSVGTINAIMLAKGRYSYFESQIKKPSNRRPPRFSIETAQKILDQHAIKQFTQQQLAQQHGCGGGTIKKILDRTGCYADLVPSC</sequence>